<evidence type="ECO:0000256" key="1">
    <source>
        <dbReference type="ARBA" id="ARBA00005256"/>
    </source>
</evidence>
<keyword evidence="4" id="KW-0175">Coiled coil</keyword>
<dbReference type="AlphaFoldDB" id="A0A9P5MT05"/>
<evidence type="ECO:0000313" key="8">
    <source>
        <dbReference type="EMBL" id="KAF8478022.1"/>
    </source>
</evidence>
<dbReference type="Pfam" id="PF18265">
    <property type="entry name" value="Nas2_N"/>
    <property type="match status" value="1"/>
</dbReference>
<keyword evidence="9" id="KW-1185">Reference proteome</keyword>
<reference evidence="8" key="2">
    <citation type="journal article" date="2020" name="Nat. Commun.">
        <title>Large-scale genome sequencing of mycorrhizal fungi provides insights into the early evolution of symbiotic traits.</title>
        <authorList>
            <person name="Miyauchi S."/>
            <person name="Kiss E."/>
            <person name="Kuo A."/>
            <person name="Drula E."/>
            <person name="Kohler A."/>
            <person name="Sanchez-Garcia M."/>
            <person name="Morin E."/>
            <person name="Andreopoulos B."/>
            <person name="Barry K.W."/>
            <person name="Bonito G."/>
            <person name="Buee M."/>
            <person name="Carver A."/>
            <person name="Chen C."/>
            <person name="Cichocki N."/>
            <person name="Clum A."/>
            <person name="Culley D."/>
            <person name="Crous P.W."/>
            <person name="Fauchery L."/>
            <person name="Girlanda M."/>
            <person name="Hayes R.D."/>
            <person name="Keri Z."/>
            <person name="LaButti K."/>
            <person name="Lipzen A."/>
            <person name="Lombard V."/>
            <person name="Magnuson J."/>
            <person name="Maillard F."/>
            <person name="Murat C."/>
            <person name="Nolan M."/>
            <person name="Ohm R.A."/>
            <person name="Pangilinan J."/>
            <person name="Pereira M.F."/>
            <person name="Perotto S."/>
            <person name="Peter M."/>
            <person name="Pfister S."/>
            <person name="Riley R."/>
            <person name="Sitrit Y."/>
            <person name="Stielow J.B."/>
            <person name="Szollosi G."/>
            <person name="Zifcakova L."/>
            <person name="Stursova M."/>
            <person name="Spatafora J.W."/>
            <person name="Tedersoo L."/>
            <person name="Vaario L.M."/>
            <person name="Yamada A."/>
            <person name="Yan M."/>
            <person name="Wang P."/>
            <person name="Xu J."/>
            <person name="Bruns T."/>
            <person name="Baldrian P."/>
            <person name="Vilgalys R."/>
            <person name="Dunand C."/>
            <person name="Henrissat B."/>
            <person name="Grigoriev I.V."/>
            <person name="Hibbett D."/>
            <person name="Nagy L.G."/>
            <person name="Martin F.M."/>
        </authorList>
    </citation>
    <scope>NUCLEOTIDE SEQUENCE</scope>
    <source>
        <strain evidence="8">Prilba</strain>
    </source>
</reference>
<comment type="caution">
    <text evidence="8">The sequence shown here is derived from an EMBL/GenBank/DDBJ whole genome shotgun (WGS) entry which is preliminary data.</text>
</comment>
<dbReference type="InterPro" id="IPR040815">
    <property type="entry name" value="Nas2_N"/>
</dbReference>
<dbReference type="EMBL" id="WHVB01000012">
    <property type="protein sequence ID" value="KAF8478022.1"/>
    <property type="molecule type" value="Genomic_DNA"/>
</dbReference>
<feature type="coiled-coil region" evidence="4">
    <location>
        <begin position="63"/>
        <end position="90"/>
    </location>
</feature>
<accession>A0A9P5MT05</accession>
<feature type="domain" description="PDZ" evidence="6">
    <location>
        <begin position="138"/>
        <end position="192"/>
    </location>
</feature>
<evidence type="ECO:0000313" key="9">
    <source>
        <dbReference type="Proteomes" id="UP000759537"/>
    </source>
</evidence>
<feature type="domain" description="Nas2 N-terminal" evidence="7">
    <location>
        <begin position="16"/>
        <end position="92"/>
    </location>
</feature>
<dbReference type="GO" id="GO:0070682">
    <property type="term" value="P:proteasome regulatory particle assembly"/>
    <property type="evidence" value="ECO:0007669"/>
    <property type="project" value="InterPro"/>
</dbReference>
<dbReference type="InterPro" id="IPR036034">
    <property type="entry name" value="PDZ_sf"/>
</dbReference>
<sequence>MGYMLPSPDSPSERARSLMARKDALEAELEAQGSILKANNTDMRQPLVDREGYPRDDLDVWAVRHARVRIIELRNDLAALMDEIAKTLETVYRRTPPPPVAGEGSSQSGATITASGAVSPGETATIAEQQLQVPFARVNGVAPGSPAADAGMQREDLVVKFGGLRHPQSNLQALAAVVAENENKAIGVLVRRSGTDGLIALRLTPRQGWGGRGSLGCHLVPYASS</sequence>
<dbReference type="InterPro" id="IPR035269">
    <property type="entry name" value="PSMD9"/>
</dbReference>
<dbReference type="OrthoDB" id="72325at2759"/>
<name>A0A9P5MT05_9AGAM</name>
<feature type="compositionally biased region" description="Polar residues" evidence="5">
    <location>
        <begin position="104"/>
        <end position="116"/>
    </location>
</feature>
<dbReference type="PANTHER" id="PTHR12651:SF1">
    <property type="entry name" value="26S PROTEASOME NON-ATPASE REGULATORY SUBUNIT 9"/>
    <property type="match status" value="1"/>
</dbReference>
<keyword evidence="2" id="KW-0143">Chaperone</keyword>
<dbReference type="GO" id="GO:0005737">
    <property type="term" value="C:cytoplasm"/>
    <property type="evidence" value="ECO:0007669"/>
    <property type="project" value="TreeGrafter"/>
</dbReference>
<gene>
    <name evidence="8" type="ORF">DFH94DRAFT_753141</name>
</gene>
<evidence type="ECO:0000256" key="5">
    <source>
        <dbReference type="SAM" id="MobiDB-lite"/>
    </source>
</evidence>
<dbReference type="FunFam" id="2.30.42.10:FF:000107">
    <property type="entry name" value="26S proteasome non-ATPase regulatory subunit 9"/>
    <property type="match status" value="1"/>
</dbReference>
<dbReference type="Pfam" id="PF17820">
    <property type="entry name" value="PDZ_6"/>
    <property type="match status" value="1"/>
</dbReference>
<dbReference type="Gene3D" id="2.30.42.10">
    <property type="match status" value="1"/>
</dbReference>
<reference evidence="8" key="1">
    <citation type="submission" date="2019-10" db="EMBL/GenBank/DDBJ databases">
        <authorList>
            <consortium name="DOE Joint Genome Institute"/>
            <person name="Kuo A."/>
            <person name="Miyauchi S."/>
            <person name="Kiss E."/>
            <person name="Drula E."/>
            <person name="Kohler A."/>
            <person name="Sanchez-Garcia M."/>
            <person name="Andreopoulos B."/>
            <person name="Barry K.W."/>
            <person name="Bonito G."/>
            <person name="Buee M."/>
            <person name="Carver A."/>
            <person name="Chen C."/>
            <person name="Cichocki N."/>
            <person name="Clum A."/>
            <person name="Culley D."/>
            <person name="Crous P.W."/>
            <person name="Fauchery L."/>
            <person name="Girlanda M."/>
            <person name="Hayes R."/>
            <person name="Keri Z."/>
            <person name="LaButti K."/>
            <person name="Lipzen A."/>
            <person name="Lombard V."/>
            <person name="Magnuson J."/>
            <person name="Maillard F."/>
            <person name="Morin E."/>
            <person name="Murat C."/>
            <person name="Nolan M."/>
            <person name="Ohm R."/>
            <person name="Pangilinan J."/>
            <person name="Pereira M."/>
            <person name="Perotto S."/>
            <person name="Peter M."/>
            <person name="Riley R."/>
            <person name="Sitrit Y."/>
            <person name="Stielow B."/>
            <person name="Szollosi G."/>
            <person name="Zifcakova L."/>
            <person name="Stursova M."/>
            <person name="Spatafora J.W."/>
            <person name="Tedersoo L."/>
            <person name="Vaario L.-M."/>
            <person name="Yamada A."/>
            <person name="Yan M."/>
            <person name="Wang P."/>
            <person name="Xu J."/>
            <person name="Bruns T."/>
            <person name="Baldrian P."/>
            <person name="Vilgalys R."/>
            <person name="Henrissat B."/>
            <person name="Grigoriev I.V."/>
            <person name="Hibbett D."/>
            <person name="Nagy L.G."/>
            <person name="Martin F.M."/>
        </authorList>
    </citation>
    <scope>NUCLEOTIDE SEQUENCE</scope>
    <source>
        <strain evidence="8">Prilba</strain>
    </source>
</reference>
<evidence type="ECO:0000256" key="2">
    <source>
        <dbReference type="ARBA" id="ARBA00023186"/>
    </source>
</evidence>
<organism evidence="8 9">
    <name type="scientific">Russula ochroleuca</name>
    <dbReference type="NCBI Taxonomy" id="152965"/>
    <lineage>
        <taxon>Eukaryota</taxon>
        <taxon>Fungi</taxon>
        <taxon>Dikarya</taxon>
        <taxon>Basidiomycota</taxon>
        <taxon>Agaricomycotina</taxon>
        <taxon>Agaricomycetes</taxon>
        <taxon>Russulales</taxon>
        <taxon>Russulaceae</taxon>
        <taxon>Russula</taxon>
    </lineage>
</organism>
<evidence type="ECO:0000259" key="6">
    <source>
        <dbReference type="Pfam" id="PF17820"/>
    </source>
</evidence>
<proteinExistence type="inferred from homology"/>
<feature type="region of interest" description="Disordered" evidence="5">
    <location>
        <begin position="95"/>
        <end position="121"/>
    </location>
</feature>
<evidence type="ECO:0000256" key="4">
    <source>
        <dbReference type="SAM" id="Coils"/>
    </source>
</evidence>
<dbReference type="Proteomes" id="UP000759537">
    <property type="component" value="Unassembled WGS sequence"/>
</dbReference>
<dbReference type="InterPro" id="IPR041489">
    <property type="entry name" value="PDZ_6"/>
</dbReference>
<comment type="similarity">
    <text evidence="1">Belongs to the proteasome subunit p27 family.</text>
</comment>
<evidence type="ECO:0000259" key="7">
    <source>
        <dbReference type="Pfam" id="PF18265"/>
    </source>
</evidence>
<dbReference type="PANTHER" id="PTHR12651">
    <property type="entry name" value="26S PROTEASOME NON-ATPASE REGULATORY SUBUNIT 9"/>
    <property type="match status" value="1"/>
</dbReference>
<dbReference type="Gene3D" id="6.10.140.1710">
    <property type="match status" value="1"/>
</dbReference>
<dbReference type="SUPFAM" id="SSF50156">
    <property type="entry name" value="PDZ domain-like"/>
    <property type="match status" value="1"/>
</dbReference>
<evidence type="ECO:0000256" key="3">
    <source>
        <dbReference type="ARBA" id="ARBA00068021"/>
    </source>
</evidence>
<dbReference type="GO" id="GO:0005634">
    <property type="term" value="C:nucleus"/>
    <property type="evidence" value="ECO:0007669"/>
    <property type="project" value="TreeGrafter"/>
</dbReference>
<protein>
    <recommendedName>
        <fullName evidence="3">Probable 26S proteasome regulatory subunit p27</fullName>
    </recommendedName>
</protein>